<dbReference type="PRINTS" id="PR00032">
    <property type="entry name" value="HTHARAC"/>
</dbReference>
<evidence type="ECO:0000256" key="2">
    <source>
        <dbReference type="ARBA" id="ARBA00023125"/>
    </source>
</evidence>
<dbReference type="Gene3D" id="1.10.10.60">
    <property type="entry name" value="Homeodomain-like"/>
    <property type="match status" value="1"/>
</dbReference>
<dbReference type="OrthoDB" id="7349394at2"/>
<dbReference type="AlphaFoldDB" id="A0A545TM29"/>
<evidence type="ECO:0000313" key="6">
    <source>
        <dbReference type="Proteomes" id="UP000315252"/>
    </source>
</evidence>
<dbReference type="SMART" id="SM00342">
    <property type="entry name" value="HTH_ARAC"/>
    <property type="match status" value="1"/>
</dbReference>
<dbReference type="PROSITE" id="PS00041">
    <property type="entry name" value="HTH_ARAC_FAMILY_1"/>
    <property type="match status" value="1"/>
</dbReference>
<organism evidence="5 6">
    <name type="scientific">Denitrobaculum tricleocarpae</name>
    <dbReference type="NCBI Taxonomy" id="2591009"/>
    <lineage>
        <taxon>Bacteria</taxon>
        <taxon>Pseudomonadati</taxon>
        <taxon>Pseudomonadota</taxon>
        <taxon>Alphaproteobacteria</taxon>
        <taxon>Rhodospirillales</taxon>
        <taxon>Rhodospirillaceae</taxon>
        <taxon>Denitrobaculum</taxon>
    </lineage>
</organism>
<dbReference type="PANTHER" id="PTHR43130">
    <property type="entry name" value="ARAC-FAMILY TRANSCRIPTIONAL REGULATOR"/>
    <property type="match status" value="1"/>
</dbReference>
<dbReference type="Pfam" id="PF12833">
    <property type="entry name" value="HTH_18"/>
    <property type="match status" value="1"/>
</dbReference>
<dbReference type="Proteomes" id="UP000315252">
    <property type="component" value="Unassembled WGS sequence"/>
</dbReference>
<evidence type="ECO:0000256" key="1">
    <source>
        <dbReference type="ARBA" id="ARBA00023015"/>
    </source>
</evidence>
<dbReference type="InterPro" id="IPR052158">
    <property type="entry name" value="INH-QAR"/>
</dbReference>
<evidence type="ECO:0000256" key="3">
    <source>
        <dbReference type="ARBA" id="ARBA00023163"/>
    </source>
</evidence>
<comment type="caution">
    <text evidence="5">The sequence shown here is derived from an EMBL/GenBank/DDBJ whole genome shotgun (WGS) entry which is preliminary data.</text>
</comment>
<dbReference type="GO" id="GO:0043565">
    <property type="term" value="F:sequence-specific DNA binding"/>
    <property type="evidence" value="ECO:0007669"/>
    <property type="project" value="InterPro"/>
</dbReference>
<dbReference type="CDD" id="cd03136">
    <property type="entry name" value="GATase1_AraC_ArgR_like"/>
    <property type="match status" value="1"/>
</dbReference>
<dbReference type="RefSeq" id="WP_142897641.1">
    <property type="nucleotide sequence ID" value="NZ_ML660057.1"/>
</dbReference>
<dbReference type="PROSITE" id="PS01124">
    <property type="entry name" value="HTH_ARAC_FAMILY_2"/>
    <property type="match status" value="1"/>
</dbReference>
<keyword evidence="3" id="KW-0804">Transcription</keyword>
<reference evidence="5 6" key="1">
    <citation type="submission" date="2019-06" db="EMBL/GenBank/DDBJ databases">
        <title>Whole genome sequence for Rhodospirillaceae sp. R148.</title>
        <authorList>
            <person name="Wang G."/>
        </authorList>
    </citation>
    <scope>NUCLEOTIDE SEQUENCE [LARGE SCALE GENOMIC DNA]</scope>
    <source>
        <strain evidence="5 6">R148</strain>
    </source>
</reference>
<accession>A0A545TM29</accession>
<dbReference type="GO" id="GO:0003700">
    <property type="term" value="F:DNA-binding transcription factor activity"/>
    <property type="evidence" value="ECO:0007669"/>
    <property type="project" value="InterPro"/>
</dbReference>
<keyword evidence="6" id="KW-1185">Reference proteome</keyword>
<gene>
    <name evidence="5" type="ORF">FKG95_17200</name>
</gene>
<dbReference type="InterPro" id="IPR018062">
    <property type="entry name" value="HTH_AraC-typ_CS"/>
</dbReference>
<keyword evidence="2" id="KW-0238">DNA-binding</keyword>
<dbReference type="Gene3D" id="3.40.50.880">
    <property type="match status" value="1"/>
</dbReference>
<dbReference type="InterPro" id="IPR020449">
    <property type="entry name" value="Tscrpt_reg_AraC-type_HTH"/>
</dbReference>
<dbReference type="InterPro" id="IPR009057">
    <property type="entry name" value="Homeodomain-like_sf"/>
</dbReference>
<dbReference type="InterPro" id="IPR018060">
    <property type="entry name" value="HTH_AraC"/>
</dbReference>
<evidence type="ECO:0000259" key="4">
    <source>
        <dbReference type="PROSITE" id="PS01124"/>
    </source>
</evidence>
<dbReference type="SUPFAM" id="SSF46689">
    <property type="entry name" value="Homeodomain-like"/>
    <property type="match status" value="2"/>
</dbReference>
<dbReference type="InterPro" id="IPR002818">
    <property type="entry name" value="DJ-1/PfpI"/>
</dbReference>
<dbReference type="InterPro" id="IPR029062">
    <property type="entry name" value="Class_I_gatase-like"/>
</dbReference>
<protein>
    <submittedName>
        <fullName evidence="5">GlxA family transcriptional regulator</fullName>
    </submittedName>
</protein>
<dbReference type="EMBL" id="VHSH01000006">
    <property type="protein sequence ID" value="TQV78307.1"/>
    <property type="molecule type" value="Genomic_DNA"/>
</dbReference>
<sequence length="341" mass="37722">MAKDDSSAPTGAAKGRNGYERPTKFGVLLVPGYSMMTLAAILDPLRQANEQTGRKLYEWSLFSTDGAPVICSSDVAVDVQYDLNAEVYPDIVLVCAGYHPQRNVSKSVLAWLRVRARRGAVIGGTSTGSLIVAAAGLLDGYRATIHWENQAGFVELFPNVIWTGNILEIDRNRYTCSGGDATLDLMLNIIARDHGSYLAMIVSSEFQHGRIRTSSDNQSVAHRRLLKLKSARVSAAIEIMEQYLEEPLTLEEVSEKAQVSRRQLERLFRHHLGCSPGKYYLDLRLDFARSLLLQTEKPVTDIAFASGFVTLSHFSKSFRQRFGISPRQERLGAADAISAPL</sequence>
<evidence type="ECO:0000313" key="5">
    <source>
        <dbReference type="EMBL" id="TQV78307.1"/>
    </source>
</evidence>
<proteinExistence type="predicted"/>
<dbReference type="Pfam" id="PF01965">
    <property type="entry name" value="DJ-1_PfpI"/>
    <property type="match status" value="1"/>
</dbReference>
<name>A0A545TM29_9PROT</name>
<dbReference type="PANTHER" id="PTHR43130:SF3">
    <property type="entry name" value="HTH-TYPE TRANSCRIPTIONAL REGULATOR RV1931C"/>
    <property type="match status" value="1"/>
</dbReference>
<feature type="domain" description="HTH araC/xylS-type" evidence="4">
    <location>
        <begin position="234"/>
        <end position="332"/>
    </location>
</feature>
<dbReference type="SUPFAM" id="SSF52317">
    <property type="entry name" value="Class I glutamine amidotransferase-like"/>
    <property type="match status" value="1"/>
</dbReference>
<keyword evidence="1" id="KW-0805">Transcription regulation</keyword>